<feature type="non-terminal residue" evidence="8">
    <location>
        <position position="1"/>
    </location>
</feature>
<gene>
    <name evidence="8" type="ORF">MNBD_GAMMA03-1008</name>
</gene>
<evidence type="ECO:0000256" key="2">
    <source>
        <dbReference type="ARBA" id="ARBA00012438"/>
    </source>
</evidence>
<dbReference type="InterPro" id="IPR003594">
    <property type="entry name" value="HATPase_dom"/>
</dbReference>
<dbReference type="GO" id="GO:0000155">
    <property type="term" value="F:phosphorelay sensor kinase activity"/>
    <property type="evidence" value="ECO:0007669"/>
    <property type="project" value="TreeGrafter"/>
</dbReference>
<evidence type="ECO:0000259" key="7">
    <source>
        <dbReference type="Pfam" id="PF02518"/>
    </source>
</evidence>
<reference evidence="8" key="1">
    <citation type="submission" date="2018-06" db="EMBL/GenBank/DDBJ databases">
        <authorList>
            <person name="Zhirakovskaya E."/>
        </authorList>
    </citation>
    <scope>NUCLEOTIDE SEQUENCE</scope>
</reference>
<evidence type="ECO:0000313" key="8">
    <source>
        <dbReference type="EMBL" id="VAW47501.1"/>
    </source>
</evidence>
<evidence type="ECO:0000256" key="6">
    <source>
        <dbReference type="ARBA" id="ARBA00023012"/>
    </source>
</evidence>
<dbReference type="PANTHER" id="PTHR45453">
    <property type="entry name" value="PHOSPHATE REGULON SENSOR PROTEIN PHOR"/>
    <property type="match status" value="1"/>
</dbReference>
<dbReference type="AlphaFoldDB" id="A0A3B0VWP6"/>
<dbReference type="GO" id="GO:0005886">
    <property type="term" value="C:plasma membrane"/>
    <property type="evidence" value="ECO:0007669"/>
    <property type="project" value="TreeGrafter"/>
</dbReference>
<proteinExistence type="predicted"/>
<comment type="catalytic activity">
    <reaction evidence="1">
        <text>ATP + protein L-histidine = ADP + protein N-phospho-L-histidine.</text>
        <dbReference type="EC" id="2.7.13.3"/>
    </reaction>
</comment>
<dbReference type="GO" id="GO:0016036">
    <property type="term" value="P:cellular response to phosphate starvation"/>
    <property type="evidence" value="ECO:0007669"/>
    <property type="project" value="TreeGrafter"/>
</dbReference>
<evidence type="ECO:0000256" key="5">
    <source>
        <dbReference type="ARBA" id="ARBA00022777"/>
    </source>
</evidence>
<accession>A0A3B0VWP6</accession>
<feature type="domain" description="Histidine kinase/HSP90-like ATPase" evidence="7">
    <location>
        <begin position="2"/>
        <end position="45"/>
    </location>
</feature>
<evidence type="ECO:0000256" key="4">
    <source>
        <dbReference type="ARBA" id="ARBA00022679"/>
    </source>
</evidence>
<dbReference type="PRINTS" id="PR00344">
    <property type="entry name" value="BCTRLSENSOR"/>
</dbReference>
<name>A0A3B0VWP6_9ZZZZ</name>
<dbReference type="InterPro" id="IPR004358">
    <property type="entry name" value="Sig_transdc_His_kin-like_C"/>
</dbReference>
<dbReference type="EC" id="2.7.13.3" evidence="2"/>
<evidence type="ECO:0000256" key="1">
    <source>
        <dbReference type="ARBA" id="ARBA00000085"/>
    </source>
</evidence>
<evidence type="ECO:0000256" key="3">
    <source>
        <dbReference type="ARBA" id="ARBA00022553"/>
    </source>
</evidence>
<dbReference type="PANTHER" id="PTHR45453:SF1">
    <property type="entry name" value="PHOSPHATE REGULON SENSOR PROTEIN PHOR"/>
    <property type="match status" value="1"/>
</dbReference>
<keyword evidence="6" id="KW-0902">Two-component regulatory system</keyword>
<keyword evidence="4 8" id="KW-0808">Transferase</keyword>
<sequence length="46" mass="4952">ARSRESGGTGLGLAIVKHVLDKHESELKIQSQVGKGSIFSCDFHLD</sequence>
<dbReference type="InterPro" id="IPR036890">
    <property type="entry name" value="HATPase_C_sf"/>
</dbReference>
<keyword evidence="3" id="KW-0597">Phosphoprotein</keyword>
<dbReference type="SUPFAM" id="SSF55874">
    <property type="entry name" value="ATPase domain of HSP90 chaperone/DNA topoisomerase II/histidine kinase"/>
    <property type="match status" value="1"/>
</dbReference>
<dbReference type="GO" id="GO:0004721">
    <property type="term" value="F:phosphoprotein phosphatase activity"/>
    <property type="evidence" value="ECO:0007669"/>
    <property type="project" value="TreeGrafter"/>
</dbReference>
<dbReference type="Gene3D" id="3.30.565.10">
    <property type="entry name" value="Histidine kinase-like ATPase, C-terminal domain"/>
    <property type="match status" value="1"/>
</dbReference>
<dbReference type="InterPro" id="IPR050351">
    <property type="entry name" value="BphY/WalK/GraS-like"/>
</dbReference>
<dbReference type="Pfam" id="PF02518">
    <property type="entry name" value="HATPase_c"/>
    <property type="match status" value="1"/>
</dbReference>
<dbReference type="EMBL" id="UOFC01000151">
    <property type="protein sequence ID" value="VAW47501.1"/>
    <property type="molecule type" value="Genomic_DNA"/>
</dbReference>
<protein>
    <recommendedName>
        <fullName evidence="2">histidine kinase</fullName>
        <ecNumber evidence="2">2.7.13.3</ecNumber>
    </recommendedName>
</protein>
<keyword evidence="5" id="KW-0418">Kinase</keyword>
<organism evidence="8">
    <name type="scientific">hydrothermal vent metagenome</name>
    <dbReference type="NCBI Taxonomy" id="652676"/>
    <lineage>
        <taxon>unclassified sequences</taxon>
        <taxon>metagenomes</taxon>
        <taxon>ecological metagenomes</taxon>
    </lineage>
</organism>